<feature type="domain" description="Fungal lipase-type" evidence="2">
    <location>
        <begin position="86"/>
        <end position="220"/>
    </location>
</feature>
<dbReference type="AlphaFoldDB" id="A0A7E4ZV18"/>
<dbReference type="PANTHER" id="PTHR45908:SF5">
    <property type="entry name" value="FUNGAL LIPASE-LIKE DOMAIN-CONTAINING PROTEIN"/>
    <property type="match status" value="1"/>
</dbReference>
<evidence type="ECO:0000256" key="1">
    <source>
        <dbReference type="SAM" id="SignalP"/>
    </source>
</evidence>
<dbReference type="Gene3D" id="3.40.50.1820">
    <property type="entry name" value="alpha/beta hydrolase"/>
    <property type="match status" value="1"/>
</dbReference>
<dbReference type="PANTHER" id="PTHR45908">
    <property type="entry name" value="PROTEIN CBG11750-RELATED"/>
    <property type="match status" value="1"/>
</dbReference>
<evidence type="ECO:0000259" key="2">
    <source>
        <dbReference type="Pfam" id="PF01764"/>
    </source>
</evidence>
<accession>A0A7E4ZV18</accession>
<protein>
    <submittedName>
        <fullName evidence="4">Lipase_3 domain-containing protein</fullName>
    </submittedName>
</protein>
<keyword evidence="3" id="KW-1185">Reference proteome</keyword>
<evidence type="ECO:0000313" key="4">
    <source>
        <dbReference type="WBParaSite" id="Pan_g18936.t1"/>
    </source>
</evidence>
<dbReference type="Proteomes" id="UP000492821">
    <property type="component" value="Unassembled WGS sequence"/>
</dbReference>
<feature type="chain" id="PRO_5028931072" evidence="1">
    <location>
        <begin position="20"/>
        <end position="317"/>
    </location>
</feature>
<dbReference type="InterPro" id="IPR002921">
    <property type="entry name" value="Fungal_lipase-type"/>
</dbReference>
<feature type="signal peptide" evidence="1">
    <location>
        <begin position="1"/>
        <end position="19"/>
    </location>
</feature>
<reference evidence="3" key="1">
    <citation type="journal article" date="2013" name="Genetics">
        <title>The draft genome and transcriptome of Panagrellus redivivus are shaped by the harsh demands of a free-living lifestyle.</title>
        <authorList>
            <person name="Srinivasan J."/>
            <person name="Dillman A.R."/>
            <person name="Macchietto M.G."/>
            <person name="Heikkinen L."/>
            <person name="Lakso M."/>
            <person name="Fracchia K.M."/>
            <person name="Antoshechkin I."/>
            <person name="Mortazavi A."/>
            <person name="Wong G."/>
            <person name="Sternberg P.W."/>
        </authorList>
    </citation>
    <scope>NUCLEOTIDE SEQUENCE [LARGE SCALE GENOMIC DNA]</scope>
    <source>
        <strain evidence="3">MT8872</strain>
    </source>
</reference>
<dbReference type="InterPro" id="IPR029058">
    <property type="entry name" value="AB_hydrolase_fold"/>
</dbReference>
<name>A0A7E4ZV18_PANRE</name>
<dbReference type="SUPFAM" id="SSF53474">
    <property type="entry name" value="alpha/beta-Hydrolases"/>
    <property type="match status" value="1"/>
</dbReference>
<keyword evidence="1" id="KW-0732">Signal</keyword>
<reference evidence="4" key="2">
    <citation type="submission" date="2020-10" db="UniProtKB">
        <authorList>
            <consortium name="WormBaseParasite"/>
        </authorList>
    </citation>
    <scope>IDENTIFICATION</scope>
</reference>
<dbReference type="Pfam" id="PF01764">
    <property type="entry name" value="Lipase_3"/>
    <property type="match status" value="1"/>
</dbReference>
<dbReference type="GO" id="GO:0006629">
    <property type="term" value="P:lipid metabolic process"/>
    <property type="evidence" value="ECO:0007669"/>
    <property type="project" value="InterPro"/>
</dbReference>
<dbReference type="WBParaSite" id="Pan_g18936.t1">
    <property type="protein sequence ID" value="Pan_g18936.t1"/>
    <property type="gene ID" value="Pan_g18936"/>
</dbReference>
<evidence type="ECO:0000313" key="3">
    <source>
        <dbReference type="Proteomes" id="UP000492821"/>
    </source>
</evidence>
<proteinExistence type="predicted"/>
<dbReference type="CDD" id="cd00519">
    <property type="entry name" value="Lipase_3"/>
    <property type="match status" value="1"/>
</dbReference>
<sequence length="317" mass="35760">MKLLFIVLWCSLSPFLAFAKYNETEAILLAKMAETTYTLYPDKCFAALFADNKDYEFVKLLSRPCDILGNYCRGIVAANRAEKQLYVAFMGTKLDAQLFIESLLSISPTRRFGNLGLSNDYFTDALEALWGDLLTVIMDKQFVNYNVTFTGHSLGAAITSLAALKTVYFGLKPSSSVRMINFGQPRVGNHDLAHAMNRLVPESYRLIHTDDFVPHLIPCEFALNSTLSINGTAVCKDENSPFSFHHGTEVWYPGDMTPNKSNYSICTGAPFGEDPSCSNLIQFNVFGDVSHYWKAHQHYFNHKINIPTIYTCKPWEF</sequence>
<organism evidence="3 4">
    <name type="scientific">Panagrellus redivivus</name>
    <name type="common">Microworm</name>
    <dbReference type="NCBI Taxonomy" id="6233"/>
    <lineage>
        <taxon>Eukaryota</taxon>
        <taxon>Metazoa</taxon>
        <taxon>Ecdysozoa</taxon>
        <taxon>Nematoda</taxon>
        <taxon>Chromadorea</taxon>
        <taxon>Rhabditida</taxon>
        <taxon>Tylenchina</taxon>
        <taxon>Panagrolaimomorpha</taxon>
        <taxon>Panagrolaimoidea</taxon>
        <taxon>Panagrolaimidae</taxon>
        <taxon>Panagrellus</taxon>
    </lineage>
</organism>